<dbReference type="SUPFAM" id="SSF53167">
    <property type="entry name" value="Purine and uridine phosphorylases"/>
    <property type="match status" value="1"/>
</dbReference>
<dbReference type="PANTHER" id="PTHR46832">
    <property type="entry name" value="5'-METHYLTHIOADENOSINE/S-ADENOSYLHOMOCYSTEINE NUCLEOSIDASE"/>
    <property type="match status" value="1"/>
</dbReference>
<name>A0ABV5UDP3_9PSEU</name>
<dbReference type="Gene3D" id="3.40.50.1580">
    <property type="entry name" value="Nucleoside phosphorylase domain"/>
    <property type="match status" value="1"/>
</dbReference>
<proteinExistence type="predicted"/>
<protein>
    <submittedName>
        <fullName evidence="2">Purine phosphorylase</fullName>
    </submittedName>
</protein>
<feature type="domain" description="Nucleoside phosphorylase" evidence="1">
    <location>
        <begin position="2"/>
        <end position="229"/>
    </location>
</feature>
<dbReference type="InterPro" id="IPR000845">
    <property type="entry name" value="Nucleoside_phosphorylase_d"/>
</dbReference>
<dbReference type="EMBL" id="JBHMBK010000036">
    <property type="protein sequence ID" value="MFB9689387.1"/>
    <property type="molecule type" value="Genomic_DNA"/>
</dbReference>
<dbReference type="InterPro" id="IPR035994">
    <property type="entry name" value="Nucleoside_phosphorylase_sf"/>
</dbReference>
<sequence length="284" mass="29825">MLVILTALEVERAAVRARMTGVRQHVHHAGTVFDVGELAGRPAALGMVGMGNARAAAIAERAVAEFSPSAVVFTGVAGGLRDWLRLGDVVVARKVYAYHGGYSDGEGFRNRPEAWEPSYRLLELARALAREGGWGGSGDVHFEPVAAGEVVVDGRTSAVARYLWDNYQDAVAVEMESAGFALAGRLNDDVPALTVRGISDRADGAKDVADEADWQAVAAGNAADFVRALAAGIGGADGSGPDERTEVPSASYTNVAKDNAHVGQQVGAVYGDFHVTQRSSRRHA</sequence>
<dbReference type="CDD" id="cd09008">
    <property type="entry name" value="MTAN"/>
    <property type="match status" value="1"/>
</dbReference>
<evidence type="ECO:0000313" key="3">
    <source>
        <dbReference type="Proteomes" id="UP001589535"/>
    </source>
</evidence>
<dbReference type="Proteomes" id="UP001589535">
    <property type="component" value="Unassembled WGS sequence"/>
</dbReference>
<reference evidence="2 3" key="1">
    <citation type="submission" date="2024-09" db="EMBL/GenBank/DDBJ databases">
        <authorList>
            <person name="Sun Q."/>
            <person name="Mori K."/>
        </authorList>
    </citation>
    <scope>NUCLEOTIDE SEQUENCE [LARGE SCALE GENOMIC DNA]</scope>
    <source>
        <strain evidence="2 3">JCM 13852</strain>
    </source>
</reference>
<organism evidence="2 3">
    <name type="scientific">Amycolatopsis plumensis</name>
    <dbReference type="NCBI Taxonomy" id="236508"/>
    <lineage>
        <taxon>Bacteria</taxon>
        <taxon>Bacillati</taxon>
        <taxon>Actinomycetota</taxon>
        <taxon>Actinomycetes</taxon>
        <taxon>Pseudonocardiales</taxon>
        <taxon>Pseudonocardiaceae</taxon>
        <taxon>Amycolatopsis</taxon>
    </lineage>
</organism>
<dbReference type="Pfam" id="PF01048">
    <property type="entry name" value="PNP_UDP_1"/>
    <property type="match status" value="1"/>
</dbReference>
<evidence type="ECO:0000259" key="1">
    <source>
        <dbReference type="Pfam" id="PF01048"/>
    </source>
</evidence>
<evidence type="ECO:0000313" key="2">
    <source>
        <dbReference type="EMBL" id="MFB9689387.1"/>
    </source>
</evidence>
<comment type="caution">
    <text evidence="2">The sequence shown here is derived from an EMBL/GenBank/DDBJ whole genome shotgun (WGS) entry which is preliminary data.</text>
</comment>
<accession>A0ABV5UDP3</accession>
<keyword evidence="3" id="KW-1185">Reference proteome</keyword>
<dbReference type="PANTHER" id="PTHR46832:SF1">
    <property type="entry name" value="5'-METHYLTHIOADENOSINE_S-ADENOSYLHOMOCYSTEINE NUCLEOSIDASE"/>
    <property type="match status" value="1"/>
</dbReference>
<gene>
    <name evidence="2" type="ORF">ACFFTO_34875</name>
</gene>
<dbReference type="RefSeq" id="WP_378203032.1">
    <property type="nucleotide sequence ID" value="NZ_JBHMBK010000036.1"/>
</dbReference>